<evidence type="ECO:0000313" key="2">
    <source>
        <dbReference type="EMBL" id="ROR83313.1"/>
    </source>
</evidence>
<protein>
    <submittedName>
        <fullName evidence="2">CubicO group peptidase (Beta-lactamase class C family)</fullName>
    </submittedName>
</protein>
<dbReference type="AlphaFoldDB" id="A0A3N2C716"/>
<accession>A0A3N2C716</accession>
<evidence type="ECO:0000259" key="1">
    <source>
        <dbReference type="Pfam" id="PF00144"/>
    </source>
</evidence>
<keyword evidence="3" id="KW-1185">Reference proteome</keyword>
<reference evidence="2 3" key="1">
    <citation type="submission" date="2018-11" db="EMBL/GenBank/DDBJ databases">
        <title>Sequencing the genomes of 1000 actinobacteria strains.</title>
        <authorList>
            <person name="Klenk H.-P."/>
        </authorList>
    </citation>
    <scope>NUCLEOTIDE SEQUENCE [LARGE SCALE GENOMIC DNA]</scope>
    <source>
        <strain evidence="2 3">DSM 14012</strain>
    </source>
</reference>
<dbReference type="SUPFAM" id="SSF56601">
    <property type="entry name" value="beta-lactamase/transpeptidase-like"/>
    <property type="match status" value="1"/>
</dbReference>
<dbReference type="EMBL" id="RKHL01000001">
    <property type="protein sequence ID" value="ROR83313.1"/>
    <property type="molecule type" value="Genomic_DNA"/>
</dbReference>
<organism evidence="2 3">
    <name type="scientific">Plantibacter flavus</name>
    <dbReference type="NCBI Taxonomy" id="150123"/>
    <lineage>
        <taxon>Bacteria</taxon>
        <taxon>Bacillati</taxon>
        <taxon>Actinomycetota</taxon>
        <taxon>Actinomycetes</taxon>
        <taxon>Micrococcales</taxon>
        <taxon>Microbacteriaceae</taxon>
        <taxon>Plantibacter</taxon>
    </lineage>
</organism>
<dbReference type="InterPro" id="IPR012338">
    <property type="entry name" value="Beta-lactam/transpept-like"/>
</dbReference>
<proteinExistence type="predicted"/>
<dbReference type="InterPro" id="IPR001466">
    <property type="entry name" value="Beta-lactam-related"/>
</dbReference>
<comment type="caution">
    <text evidence="2">The sequence shown here is derived from an EMBL/GenBank/DDBJ whole genome shotgun (WGS) entry which is preliminary data.</text>
</comment>
<dbReference type="Pfam" id="PF00144">
    <property type="entry name" value="Beta-lactamase"/>
    <property type="match status" value="1"/>
</dbReference>
<evidence type="ECO:0000313" key="3">
    <source>
        <dbReference type="Proteomes" id="UP000266915"/>
    </source>
</evidence>
<dbReference type="PANTHER" id="PTHR43283">
    <property type="entry name" value="BETA-LACTAMASE-RELATED"/>
    <property type="match status" value="1"/>
</dbReference>
<dbReference type="Gene3D" id="3.40.710.10">
    <property type="entry name" value="DD-peptidase/beta-lactamase superfamily"/>
    <property type="match status" value="1"/>
</dbReference>
<sequence>MSLQRSTPSAQHVDAAGIEAFITALERTPNVEPHSLMLLRDGNVVAEGWWAPYSADRVHLLYSLSKSFTSTAVGLAVEEGLIGLDDTIISHFPELDAEITDPRSRAMLVRHVLAMASGHREETIMRAAAIDPTNLVRGFLLLPPDEDPGTVFAYNQPCTYTAAAIVQRVTGGTLTDYLRPRLLEPLGIGEFDWQQDDEGFELGYSGLHATTEAIAALGQLYLQGGEWEGRQLLPAAWVAEATRSHIANGDDPESDWAQGYGFQFWMARHGFRGDGAYGQYCVVLPEHDVVLAITGQSLDMQAVLNAAWEHLLPAFGTGEASDAEHGSSATADQALLDCLAGLALPPLGASDETGSTASLGELVGRTFAAAADTGLAQLTALEVTAGDGDDVVLVVHEGDDRVELVPGVGAWRTHGPITASAAWGTGGEGGARVLRVDAIFIETPHRMHVEIDPAAGTFDAWWETTPLRTSRLAEVQRPSAVVAGGGKSSW</sequence>
<dbReference type="RefSeq" id="WP_085511166.1">
    <property type="nucleotide sequence ID" value="NZ_FXAP01000002.1"/>
</dbReference>
<dbReference type="PANTHER" id="PTHR43283:SF7">
    <property type="entry name" value="BETA-LACTAMASE-RELATED DOMAIN-CONTAINING PROTEIN"/>
    <property type="match status" value="1"/>
</dbReference>
<gene>
    <name evidence="2" type="ORF">EDD42_3424</name>
</gene>
<feature type="domain" description="Beta-lactamase-related" evidence="1">
    <location>
        <begin position="35"/>
        <end position="299"/>
    </location>
</feature>
<dbReference type="Proteomes" id="UP000266915">
    <property type="component" value="Unassembled WGS sequence"/>
</dbReference>
<name>A0A3N2C716_9MICO</name>
<dbReference type="InterPro" id="IPR050789">
    <property type="entry name" value="Diverse_Enzym_Activities"/>
</dbReference>